<dbReference type="EMBL" id="ABEU02000003">
    <property type="protein sequence ID" value="PNR57923.1"/>
    <property type="molecule type" value="Genomic_DNA"/>
</dbReference>
<dbReference type="InParanoid" id="A0A2K1KVX4"/>
<proteinExistence type="predicted"/>
<accession>A0A2K1KVX4</accession>
<dbReference type="AlphaFoldDB" id="A0A2K1KVX4"/>
<evidence type="ECO:0000313" key="1">
    <source>
        <dbReference type="EMBL" id="PNR57923.1"/>
    </source>
</evidence>
<dbReference type="Gramene" id="Pp3c3_24820V3.2">
    <property type="protein sequence ID" value="PAC:32944947.CDS.1"/>
    <property type="gene ID" value="Pp3c3_24820"/>
</dbReference>
<sequence length="87" mass="9948">MRVRELENFGAHCHALGFWLFWLPLLFPHRRGILLAPTARAIGAMVAYGHFRSGAHAIRRKDIARIHAHRAISLPLSHRRPKGLQKV</sequence>
<evidence type="ECO:0000313" key="3">
    <source>
        <dbReference type="Proteomes" id="UP000006727"/>
    </source>
</evidence>
<dbReference type="Gramene" id="Pp3c3_24820V3.1">
    <property type="protein sequence ID" value="PAC:32944946.CDS.1"/>
    <property type="gene ID" value="Pp3c3_24820"/>
</dbReference>
<reference evidence="2" key="3">
    <citation type="submission" date="2020-12" db="UniProtKB">
        <authorList>
            <consortium name="EnsemblPlants"/>
        </authorList>
    </citation>
    <scope>IDENTIFICATION</scope>
</reference>
<dbReference type="EnsemblPlants" id="Pp3c3_24820V3.1">
    <property type="protein sequence ID" value="PAC:32944946.CDS.1"/>
    <property type="gene ID" value="Pp3c3_24820"/>
</dbReference>
<dbReference type="EnsemblPlants" id="Pp3c3_24820V3.2">
    <property type="protein sequence ID" value="PAC:32944947.CDS.1"/>
    <property type="gene ID" value="Pp3c3_24820"/>
</dbReference>
<gene>
    <name evidence="1" type="ORF">PHYPA_004917</name>
</gene>
<reference evidence="1 3" key="2">
    <citation type="journal article" date="2018" name="Plant J.">
        <title>The Physcomitrella patens chromosome-scale assembly reveals moss genome structure and evolution.</title>
        <authorList>
            <person name="Lang D."/>
            <person name="Ullrich K.K."/>
            <person name="Murat F."/>
            <person name="Fuchs J."/>
            <person name="Jenkins J."/>
            <person name="Haas F.B."/>
            <person name="Piednoel M."/>
            <person name="Gundlach H."/>
            <person name="Van Bel M."/>
            <person name="Meyberg R."/>
            <person name="Vives C."/>
            <person name="Morata J."/>
            <person name="Symeonidi A."/>
            <person name="Hiss M."/>
            <person name="Muchero W."/>
            <person name="Kamisugi Y."/>
            <person name="Saleh O."/>
            <person name="Blanc G."/>
            <person name="Decker E.L."/>
            <person name="van Gessel N."/>
            <person name="Grimwood J."/>
            <person name="Hayes R.D."/>
            <person name="Graham S.W."/>
            <person name="Gunter L.E."/>
            <person name="McDaniel S.F."/>
            <person name="Hoernstein S.N.W."/>
            <person name="Larsson A."/>
            <person name="Li F.W."/>
            <person name="Perroud P.F."/>
            <person name="Phillips J."/>
            <person name="Ranjan P."/>
            <person name="Rokshar D.S."/>
            <person name="Rothfels C.J."/>
            <person name="Schneider L."/>
            <person name="Shu S."/>
            <person name="Stevenson D.W."/>
            <person name="Thummler F."/>
            <person name="Tillich M."/>
            <person name="Villarreal Aguilar J.C."/>
            <person name="Widiez T."/>
            <person name="Wong G.K."/>
            <person name="Wymore A."/>
            <person name="Zhang Y."/>
            <person name="Zimmer A.D."/>
            <person name="Quatrano R.S."/>
            <person name="Mayer K.F.X."/>
            <person name="Goodstein D."/>
            <person name="Casacuberta J.M."/>
            <person name="Vandepoele K."/>
            <person name="Reski R."/>
            <person name="Cuming A.C."/>
            <person name="Tuskan G.A."/>
            <person name="Maumus F."/>
            <person name="Salse J."/>
            <person name="Schmutz J."/>
            <person name="Rensing S.A."/>
        </authorList>
    </citation>
    <scope>NUCLEOTIDE SEQUENCE [LARGE SCALE GENOMIC DNA]</scope>
    <source>
        <strain evidence="2 3">cv. Gransden 2004</strain>
    </source>
</reference>
<evidence type="ECO:0000313" key="2">
    <source>
        <dbReference type="EnsemblPlants" id="PAC:32944946.CDS.1"/>
    </source>
</evidence>
<dbReference type="Proteomes" id="UP000006727">
    <property type="component" value="Chromosome 3"/>
</dbReference>
<reference evidence="1 3" key="1">
    <citation type="journal article" date="2008" name="Science">
        <title>The Physcomitrella genome reveals evolutionary insights into the conquest of land by plants.</title>
        <authorList>
            <person name="Rensing S."/>
            <person name="Lang D."/>
            <person name="Zimmer A."/>
            <person name="Terry A."/>
            <person name="Salamov A."/>
            <person name="Shapiro H."/>
            <person name="Nishiyama T."/>
            <person name="Perroud P.-F."/>
            <person name="Lindquist E."/>
            <person name="Kamisugi Y."/>
            <person name="Tanahashi T."/>
            <person name="Sakakibara K."/>
            <person name="Fujita T."/>
            <person name="Oishi K."/>
            <person name="Shin-I T."/>
            <person name="Kuroki Y."/>
            <person name="Toyoda A."/>
            <person name="Suzuki Y."/>
            <person name="Hashimoto A."/>
            <person name="Yamaguchi K."/>
            <person name="Sugano A."/>
            <person name="Kohara Y."/>
            <person name="Fujiyama A."/>
            <person name="Anterola A."/>
            <person name="Aoki S."/>
            <person name="Ashton N."/>
            <person name="Barbazuk W.B."/>
            <person name="Barker E."/>
            <person name="Bennetzen J."/>
            <person name="Bezanilla M."/>
            <person name="Blankenship R."/>
            <person name="Cho S.H."/>
            <person name="Dutcher S."/>
            <person name="Estelle M."/>
            <person name="Fawcett J.A."/>
            <person name="Gundlach H."/>
            <person name="Hanada K."/>
            <person name="Heyl A."/>
            <person name="Hicks K.A."/>
            <person name="Hugh J."/>
            <person name="Lohr M."/>
            <person name="Mayer K."/>
            <person name="Melkozernov A."/>
            <person name="Murata T."/>
            <person name="Nelson D."/>
            <person name="Pils B."/>
            <person name="Prigge M."/>
            <person name="Reiss B."/>
            <person name="Renner T."/>
            <person name="Rombauts S."/>
            <person name="Rushton P."/>
            <person name="Sanderfoot A."/>
            <person name="Schween G."/>
            <person name="Shiu S.-H."/>
            <person name="Stueber K."/>
            <person name="Theodoulou F.L."/>
            <person name="Tu H."/>
            <person name="Van de Peer Y."/>
            <person name="Verrier P.J."/>
            <person name="Waters E."/>
            <person name="Wood A."/>
            <person name="Yang L."/>
            <person name="Cove D."/>
            <person name="Cuming A."/>
            <person name="Hasebe M."/>
            <person name="Lucas S."/>
            <person name="Mishler D.B."/>
            <person name="Reski R."/>
            <person name="Grigoriev I."/>
            <person name="Quatrano R.S."/>
            <person name="Boore J.L."/>
        </authorList>
    </citation>
    <scope>NUCLEOTIDE SEQUENCE [LARGE SCALE GENOMIC DNA]</scope>
    <source>
        <strain evidence="2 3">cv. Gransden 2004</strain>
    </source>
</reference>
<name>A0A2K1KVX4_PHYPA</name>
<protein>
    <submittedName>
        <fullName evidence="1 2">Uncharacterized protein</fullName>
    </submittedName>
</protein>
<organism evidence="1">
    <name type="scientific">Physcomitrium patens</name>
    <name type="common">Spreading-leaved earth moss</name>
    <name type="synonym">Physcomitrella patens</name>
    <dbReference type="NCBI Taxonomy" id="3218"/>
    <lineage>
        <taxon>Eukaryota</taxon>
        <taxon>Viridiplantae</taxon>
        <taxon>Streptophyta</taxon>
        <taxon>Embryophyta</taxon>
        <taxon>Bryophyta</taxon>
        <taxon>Bryophytina</taxon>
        <taxon>Bryopsida</taxon>
        <taxon>Funariidae</taxon>
        <taxon>Funariales</taxon>
        <taxon>Funariaceae</taxon>
        <taxon>Physcomitrium</taxon>
    </lineage>
</organism>
<keyword evidence="3" id="KW-1185">Reference proteome</keyword>